<organism evidence="2 3">
    <name type="scientific">Mesorhizobium captivum</name>
    <dbReference type="NCBI Taxonomy" id="3072319"/>
    <lineage>
        <taxon>Bacteria</taxon>
        <taxon>Pseudomonadati</taxon>
        <taxon>Pseudomonadota</taxon>
        <taxon>Alphaproteobacteria</taxon>
        <taxon>Hyphomicrobiales</taxon>
        <taxon>Phyllobacteriaceae</taxon>
        <taxon>Mesorhizobium</taxon>
    </lineage>
</organism>
<evidence type="ECO:0000313" key="3">
    <source>
        <dbReference type="Proteomes" id="UP001271249"/>
    </source>
</evidence>
<keyword evidence="3" id="KW-1185">Reference proteome</keyword>
<gene>
    <name evidence="2" type="ORF">RFN29_35190</name>
</gene>
<sequence length="116" mass="12820">MFAPQDASQHILPLMELVGEAVLAYLRSGRPMTDAREIFQRTRAPYRKLDKLYSVVRRRLRDAARPCPSCSTSDPGQSAHADRLAGRFASGGMSSSLPRSGPRIRSADVAQFRSSQ</sequence>
<name>A0ABU4ZFI5_9HYPH</name>
<evidence type="ECO:0000313" key="2">
    <source>
        <dbReference type="EMBL" id="MDX8496732.1"/>
    </source>
</evidence>
<accession>A0ABU4ZFI5</accession>
<protein>
    <submittedName>
        <fullName evidence="2">Uncharacterized protein</fullName>
    </submittedName>
</protein>
<dbReference type="EMBL" id="JAVIJC010000103">
    <property type="protein sequence ID" value="MDX8496732.1"/>
    <property type="molecule type" value="Genomic_DNA"/>
</dbReference>
<evidence type="ECO:0000256" key="1">
    <source>
        <dbReference type="SAM" id="MobiDB-lite"/>
    </source>
</evidence>
<proteinExistence type="predicted"/>
<reference evidence="2 3" key="1">
    <citation type="submission" date="2023-08" db="EMBL/GenBank/DDBJ databases">
        <title>Implementing the SeqCode for naming new Mesorhizobium species isolated from Vachellia karroo root nodules.</title>
        <authorList>
            <person name="Van Lill M."/>
        </authorList>
    </citation>
    <scope>NUCLEOTIDE SEQUENCE [LARGE SCALE GENOMIC DNA]</scope>
    <source>
        <strain evidence="2 3">VK22B</strain>
    </source>
</reference>
<comment type="caution">
    <text evidence="2">The sequence shown here is derived from an EMBL/GenBank/DDBJ whole genome shotgun (WGS) entry which is preliminary data.</text>
</comment>
<dbReference type="Proteomes" id="UP001271249">
    <property type="component" value="Unassembled WGS sequence"/>
</dbReference>
<feature type="non-terminal residue" evidence="2">
    <location>
        <position position="116"/>
    </location>
</feature>
<feature type="region of interest" description="Disordered" evidence="1">
    <location>
        <begin position="64"/>
        <end position="116"/>
    </location>
</feature>